<proteinExistence type="predicted"/>
<dbReference type="OrthoDB" id="446848at2759"/>
<comment type="caution">
    <text evidence="4">The sequence shown here is derived from an EMBL/GenBank/DDBJ whole genome shotgun (WGS) entry which is preliminary data.</text>
</comment>
<feature type="region of interest" description="Disordered" evidence="2">
    <location>
        <begin position="483"/>
        <end position="502"/>
    </location>
</feature>
<evidence type="ECO:0000313" key="4">
    <source>
        <dbReference type="EMBL" id="CAE7431405.1"/>
    </source>
</evidence>
<feature type="domain" description="RING-type" evidence="3">
    <location>
        <begin position="51"/>
        <end position="101"/>
    </location>
</feature>
<accession>A0A812RAL0</accession>
<dbReference type="Proteomes" id="UP000649617">
    <property type="component" value="Unassembled WGS sequence"/>
</dbReference>
<dbReference type="InterPro" id="IPR001841">
    <property type="entry name" value="Znf_RING"/>
</dbReference>
<feature type="region of interest" description="Disordered" evidence="2">
    <location>
        <begin position="1"/>
        <end position="38"/>
    </location>
</feature>
<dbReference type="Gene3D" id="3.30.40.10">
    <property type="entry name" value="Zinc/RING finger domain, C3HC4 (zinc finger)"/>
    <property type="match status" value="1"/>
</dbReference>
<evidence type="ECO:0000259" key="3">
    <source>
        <dbReference type="PROSITE" id="PS50089"/>
    </source>
</evidence>
<dbReference type="GO" id="GO:0008270">
    <property type="term" value="F:zinc ion binding"/>
    <property type="evidence" value="ECO:0007669"/>
    <property type="project" value="UniProtKB-KW"/>
</dbReference>
<keyword evidence="5" id="KW-1185">Reference proteome</keyword>
<evidence type="ECO:0000256" key="1">
    <source>
        <dbReference type="PROSITE-ProRule" id="PRU00175"/>
    </source>
</evidence>
<dbReference type="EMBL" id="CAJNIZ010019801">
    <property type="protein sequence ID" value="CAE7431405.1"/>
    <property type="molecule type" value="Genomic_DNA"/>
</dbReference>
<organism evidence="4 5">
    <name type="scientific">Symbiodinium pilosum</name>
    <name type="common">Dinoflagellate</name>
    <dbReference type="NCBI Taxonomy" id="2952"/>
    <lineage>
        <taxon>Eukaryota</taxon>
        <taxon>Sar</taxon>
        <taxon>Alveolata</taxon>
        <taxon>Dinophyceae</taxon>
        <taxon>Suessiales</taxon>
        <taxon>Symbiodiniaceae</taxon>
        <taxon>Symbiodinium</taxon>
    </lineage>
</organism>
<keyword evidence="1" id="KW-0479">Metal-binding</keyword>
<protein>
    <recommendedName>
        <fullName evidence="3">RING-type domain-containing protein</fullName>
    </recommendedName>
</protein>
<dbReference type="SUPFAM" id="SSF57850">
    <property type="entry name" value="RING/U-box"/>
    <property type="match status" value="1"/>
</dbReference>
<feature type="region of interest" description="Disordered" evidence="2">
    <location>
        <begin position="326"/>
        <end position="371"/>
    </location>
</feature>
<keyword evidence="1" id="KW-0863">Zinc-finger</keyword>
<name>A0A812RAL0_SYMPI</name>
<dbReference type="AlphaFoldDB" id="A0A812RAL0"/>
<sequence>MQQPPTDQDWSPPTVSSTPGASAAPPAAAPSTPPWLLGRDLPETVSGCPTCPVCHRDVRPGASGPEATFAWPQCGHALHLGCAAHVVVNVSPLALACPSCRASWPASAADLLLDACRVHSVPIPAPAPDHDTTSDLHRAAIAPPPPAHILPLCFPRVYLANPRAAASEGAWEELPGRHMHWAPVHNRQSGEWRAEWACLRCNTTVDESHPLLAAIPQRPLCTLHGPRALALDLREQSLVTALQALQQVAVADGRRLPPAEIALLTSLAQETACLPPSARAHFLWAWQRLTLPEGYIPATAQECLLHVFLGEREASALVQAISAQAVPNQPPAQPTAPEDSQRNPSVPAPAIEGPPRGVAESLAEPSQQTQSLDLQGPRLRAALAALDQYDAVAVLSQPCALFRTPPAFVRGQLRQALQCALSAIEVCADPAGTDAERAWKLWLFLPRMLLHRLGGVPRLPKPTLRARFQAFFRGDWPALLDEATSGVAPRQPPPRLSSDSRADRATHLAHLGELSAARQALLAEPLGLGDEGTLQQLRDPARRPSEPYEPLNADVLQYSPNSLIDLPRSALFANLRRSRRGAAPGPSGYTSEIVRLVVDAESAIESLSTVATRLANAQLPAPVSAALGLGRLVAVRKPAGGVRGIVVGDFLRVQPPALPAAPDGARLWVGDLGLPASERGLRILGTPLGTPEYIAAQLESLSTQRGTLFARLPDVPDLQVAWLLLLFCALPRAQYVLRVLPPHQTAAFAGGTPPCRVLRGVSGTQRHVRARAARHATWWPRSAQHSCAFLRSVLCVVGRRLAGHRGS</sequence>
<dbReference type="PROSITE" id="PS50089">
    <property type="entry name" value="ZF_RING_2"/>
    <property type="match status" value="1"/>
</dbReference>
<gene>
    <name evidence="4" type="ORF">SPIL2461_LOCUS10553</name>
</gene>
<keyword evidence="1" id="KW-0862">Zinc</keyword>
<reference evidence="4" key="1">
    <citation type="submission" date="2021-02" db="EMBL/GenBank/DDBJ databases">
        <authorList>
            <person name="Dougan E. K."/>
            <person name="Rhodes N."/>
            <person name="Thang M."/>
            <person name="Chan C."/>
        </authorList>
    </citation>
    <scope>NUCLEOTIDE SEQUENCE</scope>
</reference>
<evidence type="ECO:0000313" key="5">
    <source>
        <dbReference type="Proteomes" id="UP000649617"/>
    </source>
</evidence>
<feature type="compositionally biased region" description="Low complexity" evidence="2">
    <location>
        <begin position="11"/>
        <end position="26"/>
    </location>
</feature>
<dbReference type="InterPro" id="IPR013083">
    <property type="entry name" value="Znf_RING/FYVE/PHD"/>
</dbReference>
<evidence type="ECO:0000256" key="2">
    <source>
        <dbReference type="SAM" id="MobiDB-lite"/>
    </source>
</evidence>